<protein>
    <submittedName>
        <fullName evidence="8">Hydrolase, NUDIX family</fullName>
    </submittedName>
</protein>
<evidence type="ECO:0000256" key="4">
    <source>
        <dbReference type="ARBA" id="ARBA00022801"/>
    </source>
</evidence>
<evidence type="ECO:0000256" key="1">
    <source>
        <dbReference type="ARBA" id="ARBA00001936"/>
    </source>
</evidence>
<comment type="caution">
    <text evidence="8">The sequence shown here is derived from an EMBL/GenBank/DDBJ whole genome shotgun (WGS) entry which is preliminary data.</text>
</comment>
<accession>E0E307</accession>
<dbReference type="eggNOG" id="COG0494">
    <property type="taxonomic scope" value="Bacteria"/>
</dbReference>
<dbReference type="STRING" id="596315.HMPREF0634_1146"/>
<dbReference type="PANTHER" id="PTHR12992:SF11">
    <property type="entry name" value="MITOCHONDRIAL COENZYME A DIPHOSPHATASE NUDT8"/>
    <property type="match status" value="1"/>
</dbReference>
<dbReference type="GO" id="GO:0046872">
    <property type="term" value="F:metal ion binding"/>
    <property type="evidence" value="ECO:0007669"/>
    <property type="project" value="UniProtKB-KW"/>
</dbReference>
<organism evidence="8 9">
    <name type="scientific">Peptostreptococcus stomatis DSM 17678</name>
    <dbReference type="NCBI Taxonomy" id="596315"/>
    <lineage>
        <taxon>Bacteria</taxon>
        <taxon>Bacillati</taxon>
        <taxon>Bacillota</taxon>
        <taxon>Clostridia</taxon>
        <taxon>Peptostreptococcales</taxon>
        <taxon>Peptostreptococcaceae</taxon>
        <taxon>Peptostreptococcus</taxon>
    </lineage>
</organism>
<keyword evidence="9" id="KW-1185">Reference proteome</keyword>
<sequence>MFDLNKIFKDREPGFIGIKNKTYSIVVPVIDIDGDQHLIFQVRNKKLNVQPGEISFPGGQVEDGESPYDAAIREFSEEMACGPDQVNIITKLDTYVLPARGLIHCFLAEIDKNFKLDIRNDEVESLFTVPIRYFLDNEPLVLKNTVRIEPSKDFPYEEMNIPKSYYWGSFKYPISFYKIGETVIWGITANIVNNFSKKLI</sequence>
<dbReference type="GO" id="GO:0010945">
    <property type="term" value="F:coenzyme A diphosphatase activity"/>
    <property type="evidence" value="ECO:0007669"/>
    <property type="project" value="InterPro"/>
</dbReference>
<evidence type="ECO:0000256" key="3">
    <source>
        <dbReference type="ARBA" id="ARBA00022723"/>
    </source>
</evidence>
<keyword evidence="4 8" id="KW-0378">Hydrolase</keyword>
<dbReference type="AlphaFoldDB" id="E0E307"/>
<evidence type="ECO:0000313" key="8">
    <source>
        <dbReference type="EMBL" id="EFM64757.1"/>
    </source>
</evidence>
<dbReference type="Pfam" id="PF00293">
    <property type="entry name" value="NUDIX"/>
    <property type="match status" value="1"/>
</dbReference>
<dbReference type="SUPFAM" id="SSF55811">
    <property type="entry name" value="Nudix"/>
    <property type="match status" value="1"/>
</dbReference>
<dbReference type="RefSeq" id="WP_007789416.1">
    <property type="nucleotide sequence ID" value="NZ_ADGQ01000050.1"/>
</dbReference>
<dbReference type="PROSITE" id="PS51462">
    <property type="entry name" value="NUDIX"/>
    <property type="match status" value="1"/>
</dbReference>
<keyword evidence="5" id="KW-0460">Magnesium</keyword>
<comment type="cofactor">
    <cofactor evidence="2">
        <name>Mg(2+)</name>
        <dbReference type="ChEBI" id="CHEBI:18420"/>
    </cofactor>
</comment>
<dbReference type="InterPro" id="IPR000086">
    <property type="entry name" value="NUDIX_hydrolase_dom"/>
</dbReference>
<dbReference type="InterPro" id="IPR045121">
    <property type="entry name" value="CoAse"/>
</dbReference>
<keyword evidence="6" id="KW-0464">Manganese</keyword>
<comment type="cofactor">
    <cofactor evidence="1">
        <name>Mn(2+)</name>
        <dbReference type="ChEBI" id="CHEBI:29035"/>
    </cofactor>
</comment>
<feature type="domain" description="Nudix hydrolase" evidence="7">
    <location>
        <begin position="20"/>
        <end position="154"/>
    </location>
</feature>
<evidence type="ECO:0000313" key="9">
    <source>
        <dbReference type="Proteomes" id="UP000003244"/>
    </source>
</evidence>
<evidence type="ECO:0000256" key="2">
    <source>
        <dbReference type="ARBA" id="ARBA00001946"/>
    </source>
</evidence>
<dbReference type="Proteomes" id="UP000003244">
    <property type="component" value="Unassembled WGS sequence"/>
</dbReference>
<dbReference type="PANTHER" id="PTHR12992">
    <property type="entry name" value="NUDIX HYDROLASE"/>
    <property type="match status" value="1"/>
</dbReference>
<dbReference type="GeneID" id="84800640"/>
<keyword evidence="3" id="KW-0479">Metal-binding</keyword>
<gene>
    <name evidence="8" type="ORF">HMPREF0634_1146</name>
</gene>
<dbReference type="Gene3D" id="3.90.79.10">
    <property type="entry name" value="Nucleoside Triphosphate Pyrophosphohydrolase"/>
    <property type="match status" value="1"/>
</dbReference>
<name>E0E307_9FIRM</name>
<dbReference type="EMBL" id="ADGQ01000050">
    <property type="protein sequence ID" value="EFM64757.1"/>
    <property type="molecule type" value="Genomic_DNA"/>
</dbReference>
<dbReference type="CDD" id="cd03426">
    <property type="entry name" value="NUDIX_CoAse_Nudt7"/>
    <property type="match status" value="1"/>
</dbReference>
<dbReference type="OrthoDB" id="9802805at2"/>
<dbReference type="InterPro" id="IPR015797">
    <property type="entry name" value="NUDIX_hydrolase-like_dom_sf"/>
</dbReference>
<evidence type="ECO:0000256" key="5">
    <source>
        <dbReference type="ARBA" id="ARBA00022842"/>
    </source>
</evidence>
<reference evidence="8 9" key="1">
    <citation type="submission" date="2010-08" db="EMBL/GenBank/DDBJ databases">
        <authorList>
            <person name="Harkins D.M."/>
            <person name="Madupu R."/>
            <person name="Durkin A.S."/>
            <person name="Torralba M."/>
            <person name="Methe B."/>
            <person name="Sutton G.G."/>
            <person name="Nelson K.E."/>
        </authorList>
    </citation>
    <scope>NUCLEOTIDE SEQUENCE [LARGE SCALE GENOMIC DNA]</scope>
    <source>
        <strain evidence="8 9">DSM 17678</strain>
    </source>
</reference>
<evidence type="ECO:0000256" key="6">
    <source>
        <dbReference type="ARBA" id="ARBA00023211"/>
    </source>
</evidence>
<evidence type="ECO:0000259" key="7">
    <source>
        <dbReference type="PROSITE" id="PS51462"/>
    </source>
</evidence>
<proteinExistence type="predicted"/>